<accession>A0ABS8NBP8</accession>
<evidence type="ECO:0000313" key="5">
    <source>
        <dbReference type="EMBL" id="MCC9640938.1"/>
    </source>
</evidence>
<sequence>MDNETEEASGFVRVLLFDIDGTLLTTAGGGNRALKQAIAEEFSVADPDTDISFSGRTDRSLMVELLQRNKVSPSEANCGRLRRRYGGLFGAELRRTGGTVMPGVKVLLQSLQAFSDLDVAVMTGNFPETATQKLEFFRLRQWVRWIVGGDMDVHRDDMARRAATMVSRRHGSLHQQTIVIGDTPADVLCGRAIGAQTLAVCTGGFTKEQLGHAEPTLLLDDLSETDRVIEFLMGG</sequence>
<gene>
    <name evidence="5" type="ORF">LOC71_01540</name>
</gene>
<evidence type="ECO:0000256" key="2">
    <source>
        <dbReference type="ARBA" id="ARBA00004818"/>
    </source>
</evidence>
<organism evidence="5 6">
    <name type="scientific">Rhodopirellula halodulae</name>
    <dbReference type="NCBI Taxonomy" id="2894198"/>
    <lineage>
        <taxon>Bacteria</taxon>
        <taxon>Pseudomonadati</taxon>
        <taxon>Planctomycetota</taxon>
        <taxon>Planctomycetia</taxon>
        <taxon>Pirellulales</taxon>
        <taxon>Pirellulaceae</taxon>
        <taxon>Rhodopirellula</taxon>
    </lineage>
</organism>
<dbReference type="Pfam" id="PF13419">
    <property type="entry name" value="HAD_2"/>
    <property type="match status" value="1"/>
</dbReference>
<dbReference type="EC" id="3.1.3.18" evidence="4"/>
<dbReference type="Proteomes" id="UP001430306">
    <property type="component" value="Unassembled WGS sequence"/>
</dbReference>
<evidence type="ECO:0000256" key="4">
    <source>
        <dbReference type="ARBA" id="ARBA00013078"/>
    </source>
</evidence>
<dbReference type="InterPro" id="IPR041492">
    <property type="entry name" value="HAD_2"/>
</dbReference>
<dbReference type="InterPro" id="IPR036412">
    <property type="entry name" value="HAD-like_sf"/>
</dbReference>
<dbReference type="PROSITE" id="PS01228">
    <property type="entry name" value="COF_1"/>
    <property type="match status" value="1"/>
</dbReference>
<keyword evidence="6" id="KW-1185">Reference proteome</keyword>
<comment type="caution">
    <text evidence="5">The sequence shown here is derived from an EMBL/GenBank/DDBJ whole genome shotgun (WGS) entry which is preliminary data.</text>
</comment>
<dbReference type="SFLD" id="SFLDS00003">
    <property type="entry name" value="Haloacid_Dehalogenase"/>
    <property type="match status" value="1"/>
</dbReference>
<dbReference type="SUPFAM" id="SSF56784">
    <property type="entry name" value="HAD-like"/>
    <property type="match status" value="1"/>
</dbReference>
<dbReference type="InterPro" id="IPR023214">
    <property type="entry name" value="HAD_sf"/>
</dbReference>
<evidence type="ECO:0000313" key="6">
    <source>
        <dbReference type="Proteomes" id="UP001430306"/>
    </source>
</evidence>
<dbReference type="EMBL" id="JAJKFW010000003">
    <property type="protein sequence ID" value="MCC9640938.1"/>
    <property type="molecule type" value="Genomic_DNA"/>
</dbReference>
<dbReference type="RefSeq" id="WP_230270710.1">
    <property type="nucleotide sequence ID" value="NZ_JAJKFW010000003.1"/>
</dbReference>
<proteinExistence type="inferred from homology"/>
<dbReference type="Gene3D" id="3.40.50.1000">
    <property type="entry name" value="HAD superfamily/HAD-like"/>
    <property type="match status" value="1"/>
</dbReference>
<dbReference type="InterPro" id="IPR050155">
    <property type="entry name" value="HAD-like_hydrolase_sf"/>
</dbReference>
<dbReference type="Gene3D" id="1.10.150.240">
    <property type="entry name" value="Putative phosphatase, domain 2"/>
    <property type="match status" value="1"/>
</dbReference>
<dbReference type="InterPro" id="IPR023198">
    <property type="entry name" value="PGP-like_dom2"/>
</dbReference>
<protein>
    <recommendedName>
        <fullName evidence="4">phosphoglycolate phosphatase</fullName>
        <ecNumber evidence="4">3.1.3.18</ecNumber>
    </recommendedName>
</protein>
<dbReference type="SFLD" id="SFLDG01129">
    <property type="entry name" value="C1.5:_HAD__Beta-PGM__Phosphata"/>
    <property type="match status" value="1"/>
</dbReference>
<evidence type="ECO:0000256" key="3">
    <source>
        <dbReference type="ARBA" id="ARBA00006171"/>
    </source>
</evidence>
<dbReference type="PANTHER" id="PTHR43434">
    <property type="entry name" value="PHOSPHOGLYCOLATE PHOSPHATASE"/>
    <property type="match status" value="1"/>
</dbReference>
<comment type="similarity">
    <text evidence="3">Belongs to the HAD-like hydrolase superfamily. CbbY/CbbZ/Gph/YieH family.</text>
</comment>
<dbReference type="PANTHER" id="PTHR43434:SF1">
    <property type="entry name" value="PHOSPHOGLYCOLATE PHOSPHATASE"/>
    <property type="match status" value="1"/>
</dbReference>
<name>A0ABS8NBP8_9BACT</name>
<comment type="catalytic activity">
    <reaction evidence="1">
        <text>2-phosphoglycolate + H2O = glycolate + phosphate</text>
        <dbReference type="Rhea" id="RHEA:14369"/>
        <dbReference type="ChEBI" id="CHEBI:15377"/>
        <dbReference type="ChEBI" id="CHEBI:29805"/>
        <dbReference type="ChEBI" id="CHEBI:43474"/>
        <dbReference type="ChEBI" id="CHEBI:58033"/>
        <dbReference type="EC" id="3.1.3.18"/>
    </reaction>
</comment>
<evidence type="ECO:0000256" key="1">
    <source>
        <dbReference type="ARBA" id="ARBA00000830"/>
    </source>
</evidence>
<comment type="pathway">
    <text evidence="2">Organic acid metabolism; glycolate biosynthesis; glycolate from 2-phosphoglycolate: step 1/1.</text>
</comment>
<reference evidence="5" key="1">
    <citation type="submission" date="2021-11" db="EMBL/GenBank/DDBJ databases">
        <title>Genome sequence.</title>
        <authorList>
            <person name="Sun Q."/>
        </authorList>
    </citation>
    <scope>NUCLEOTIDE SEQUENCE</scope>
    <source>
        <strain evidence="5">JC740</strain>
    </source>
</reference>